<dbReference type="Proteomes" id="UP000011721">
    <property type="component" value="Chromosome"/>
</dbReference>
<reference evidence="6" key="1">
    <citation type="journal article" date="2013" name="Stand. Genomic Sci.">
        <title>Complete genome sequence of Desulfocapsa sulfexigens, a marine deltaproteobacterium specialized in disproportionating inorganic sulfur compounds.</title>
        <authorList>
            <person name="Finster K.W."/>
            <person name="Kjeldsen K.U."/>
            <person name="Kube M."/>
            <person name="Reinhardt R."/>
            <person name="Mussmann M."/>
            <person name="Amann R."/>
            <person name="Schreiber L."/>
        </authorList>
    </citation>
    <scope>NUCLEOTIDE SEQUENCE [LARGE SCALE GENOMIC DNA]</scope>
    <source>
        <strain evidence="6">DSM 10523 / SB164P1</strain>
    </source>
</reference>
<dbReference type="InterPro" id="IPR004364">
    <property type="entry name" value="Aa-tRNA-synt_II"/>
</dbReference>
<organism evidence="5 6">
    <name type="scientific">Desulfocapsa sulfexigens (strain DSM 10523 / SB164P1)</name>
    <dbReference type="NCBI Taxonomy" id="1167006"/>
    <lineage>
        <taxon>Bacteria</taxon>
        <taxon>Pseudomonadati</taxon>
        <taxon>Thermodesulfobacteriota</taxon>
        <taxon>Desulfobulbia</taxon>
        <taxon>Desulfobulbales</taxon>
        <taxon>Desulfocapsaceae</taxon>
        <taxon>Desulfocapsa</taxon>
    </lineage>
</organism>
<dbReference type="EMBL" id="CP003985">
    <property type="protein sequence ID" value="AGF78278.1"/>
    <property type="molecule type" value="Genomic_DNA"/>
</dbReference>
<evidence type="ECO:0000313" key="6">
    <source>
        <dbReference type="Proteomes" id="UP000011721"/>
    </source>
</evidence>
<dbReference type="InterPro" id="IPR045864">
    <property type="entry name" value="aa-tRNA-synth_II/BPL/LPL"/>
</dbReference>
<dbReference type="PANTHER" id="PTHR42918">
    <property type="entry name" value="LYSYL-TRNA SYNTHETASE"/>
    <property type="match status" value="1"/>
</dbReference>
<dbReference type="PATRIC" id="fig|1167006.5.peg.1898"/>
<dbReference type="GO" id="GO:0005524">
    <property type="term" value="F:ATP binding"/>
    <property type="evidence" value="ECO:0007669"/>
    <property type="project" value="InterPro"/>
</dbReference>
<protein>
    <submittedName>
        <fullName evidence="5">Lysyl-tRNA synthetase (Class II)</fullName>
    </submittedName>
</protein>
<keyword evidence="3" id="KW-0067">ATP-binding</keyword>
<dbReference type="STRING" id="1167006.UWK_01720"/>
<evidence type="ECO:0000259" key="4">
    <source>
        <dbReference type="PROSITE" id="PS50862"/>
    </source>
</evidence>
<dbReference type="PANTHER" id="PTHR42918:SF6">
    <property type="entry name" value="ELONGATION FACTOR P--(R)-BETA-LYSINE LIGASE"/>
    <property type="match status" value="1"/>
</dbReference>
<evidence type="ECO:0000313" key="5">
    <source>
        <dbReference type="EMBL" id="AGF78278.1"/>
    </source>
</evidence>
<gene>
    <name evidence="5" type="ordered locus">UWK_01720</name>
</gene>
<keyword evidence="5" id="KW-0030">Aminoacyl-tRNA synthetase</keyword>
<name>M1P466_DESSD</name>
<dbReference type="eggNOG" id="COG2269">
    <property type="taxonomic scope" value="Bacteria"/>
</dbReference>
<dbReference type="HOGENOM" id="CLU_008255_1_0_7"/>
<keyword evidence="1" id="KW-0436">Ligase</keyword>
<dbReference type="GO" id="GO:0006430">
    <property type="term" value="P:lysyl-tRNA aminoacylation"/>
    <property type="evidence" value="ECO:0007669"/>
    <property type="project" value="TreeGrafter"/>
</dbReference>
<dbReference type="Gene3D" id="3.30.930.10">
    <property type="entry name" value="Bira Bifunctional Protein, Domain 2"/>
    <property type="match status" value="1"/>
</dbReference>
<dbReference type="PROSITE" id="PS50862">
    <property type="entry name" value="AA_TRNA_LIGASE_II"/>
    <property type="match status" value="1"/>
</dbReference>
<evidence type="ECO:0000256" key="2">
    <source>
        <dbReference type="ARBA" id="ARBA00022741"/>
    </source>
</evidence>
<evidence type="ECO:0000256" key="3">
    <source>
        <dbReference type="ARBA" id="ARBA00022840"/>
    </source>
</evidence>
<dbReference type="GO" id="GO:0005829">
    <property type="term" value="C:cytosol"/>
    <property type="evidence" value="ECO:0007669"/>
    <property type="project" value="TreeGrafter"/>
</dbReference>
<dbReference type="KEGG" id="dsf:UWK_01720"/>
<proteinExistence type="predicted"/>
<keyword evidence="2" id="KW-0547">Nucleotide-binding</keyword>
<dbReference type="RefSeq" id="WP_015403969.1">
    <property type="nucleotide sequence ID" value="NC_020304.1"/>
</dbReference>
<feature type="domain" description="Aminoacyl-transfer RNA synthetases class-II family profile" evidence="4">
    <location>
        <begin position="7"/>
        <end position="291"/>
    </location>
</feature>
<accession>M1P466</accession>
<dbReference type="Pfam" id="PF00152">
    <property type="entry name" value="tRNA-synt_2"/>
    <property type="match status" value="1"/>
</dbReference>
<dbReference type="OrthoDB" id="9801152at2"/>
<dbReference type="AlphaFoldDB" id="M1P466"/>
<dbReference type="GO" id="GO:0004824">
    <property type="term" value="F:lysine-tRNA ligase activity"/>
    <property type="evidence" value="ECO:0007669"/>
    <property type="project" value="TreeGrafter"/>
</dbReference>
<evidence type="ECO:0000256" key="1">
    <source>
        <dbReference type="ARBA" id="ARBA00022598"/>
    </source>
</evidence>
<keyword evidence="6" id="KW-1185">Reference proteome</keyword>
<sequence>MLDQQRLQLRAAFFQAIRIFFQDLGFLEVDTPVRQPLVIPEQNIAHVPSGTHFLQSSPELYMKRLLASGCERIFQICRCFRYGEHGRLHLEEFVMLEWYRLDADYNDLMLDCEQLFQFLGTEVAGCHFPVSLAGQWDRITVEQAFQNYCPVSVNQALQEDRFDLLLVEHIEPHLGGNIPTFLYDYPLELASLARPKASQPEVAERFELYMSGIELANGFSELTDSVQQRSRFEEEFNKMGLRDRAQRKMPEFFLRDLEKIDRAAGIAMGLDRLFMLLAGQDSLATAVTFSPDELDM</sequence>
<dbReference type="GO" id="GO:0000049">
    <property type="term" value="F:tRNA binding"/>
    <property type="evidence" value="ECO:0007669"/>
    <property type="project" value="TreeGrafter"/>
</dbReference>
<dbReference type="InterPro" id="IPR006195">
    <property type="entry name" value="aa-tRNA-synth_II"/>
</dbReference>
<dbReference type="SUPFAM" id="SSF55681">
    <property type="entry name" value="Class II aaRS and biotin synthetases"/>
    <property type="match status" value="1"/>
</dbReference>